<gene>
    <name evidence="7" type="ORF">F6B40_11235</name>
</gene>
<keyword evidence="5" id="KW-0624">Polysaccharide degradation</keyword>
<organism evidence="7 8">
    <name type="scientific">Microbacterium caowuchunii</name>
    <dbReference type="NCBI Taxonomy" id="2614638"/>
    <lineage>
        <taxon>Bacteria</taxon>
        <taxon>Bacillati</taxon>
        <taxon>Actinomycetota</taxon>
        <taxon>Actinomycetes</taxon>
        <taxon>Micrococcales</taxon>
        <taxon>Microbacteriaceae</taxon>
        <taxon>Microbacterium</taxon>
    </lineage>
</organism>
<keyword evidence="8" id="KW-1185">Reference proteome</keyword>
<dbReference type="PIRSF" id="PIRSF010631">
    <property type="entry name" value="A-rhamnsds"/>
    <property type="match status" value="1"/>
</dbReference>
<keyword evidence="3" id="KW-0378">Hydrolase</keyword>
<dbReference type="SUPFAM" id="SSF49265">
    <property type="entry name" value="Fibronectin type III"/>
    <property type="match status" value="1"/>
</dbReference>
<dbReference type="RefSeq" id="WP_150894021.1">
    <property type="nucleotide sequence ID" value="NZ_VYUY01000015.1"/>
</dbReference>
<dbReference type="Pfam" id="PF08531">
    <property type="entry name" value="Bac_rhamnosid_N"/>
    <property type="match status" value="1"/>
</dbReference>
<comment type="catalytic activity">
    <reaction evidence="1">
        <text>Hydrolysis of terminal non-reducing alpha-L-rhamnose residues in alpha-L-rhamnosides.</text>
        <dbReference type="EC" id="3.2.1.40"/>
    </reaction>
</comment>
<dbReference type="InterPro" id="IPR035398">
    <property type="entry name" value="Bac_rhamnosid_C"/>
</dbReference>
<dbReference type="EC" id="3.2.1.40" evidence="2"/>
<reference evidence="8" key="1">
    <citation type="submission" date="2019-09" db="EMBL/GenBank/DDBJ databases">
        <title>Mumia zhuanghuii sp. nov. isolated from the intestinal contents of plateau pika (Ochotona curzoniae) in the Qinghai-Tibet plateau of China.</title>
        <authorList>
            <person name="Tian Z."/>
        </authorList>
    </citation>
    <scope>NUCLEOTIDE SEQUENCE [LARGE SCALE GENOMIC DNA]</scope>
    <source>
        <strain evidence="8">L-033</strain>
    </source>
</reference>
<dbReference type="InterPro" id="IPR013783">
    <property type="entry name" value="Ig-like_fold"/>
</dbReference>
<dbReference type="Gene3D" id="1.50.10.10">
    <property type="match status" value="1"/>
</dbReference>
<evidence type="ECO:0000256" key="1">
    <source>
        <dbReference type="ARBA" id="ARBA00001445"/>
    </source>
</evidence>
<dbReference type="PANTHER" id="PTHR33307:SF6">
    <property type="entry name" value="ALPHA-RHAMNOSIDASE (EUROFUNG)-RELATED"/>
    <property type="match status" value="1"/>
</dbReference>
<evidence type="ECO:0000256" key="2">
    <source>
        <dbReference type="ARBA" id="ARBA00012652"/>
    </source>
</evidence>
<dbReference type="InterPro" id="IPR016007">
    <property type="entry name" value="Alpha_rhamnosid"/>
</dbReference>
<accession>A0A5N0TBA2</accession>
<dbReference type="InterPro" id="IPR008928">
    <property type="entry name" value="6-hairpin_glycosidase_sf"/>
</dbReference>
<dbReference type="InterPro" id="IPR013737">
    <property type="entry name" value="Bac_rhamnosid_N"/>
</dbReference>
<dbReference type="InterPro" id="IPR003961">
    <property type="entry name" value="FN3_dom"/>
</dbReference>
<dbReference type="PANTHER" id="PTHR33307">
    <property type="entry name" value="ALPHA-RHAMNOSIDASE (EUROFUNG)"/>
    <property type="match status" value="1"/>
</dbReference>
<dbReference type="PROSITE" id="PS50853">
    <property type="entry name" value="FN3"/>
    <property type="match status" value="1"/>
</dbReference>
<dbReference type="GO" id="GO:0030596">
    <property type="term" value="F:alpha-L-rhamnosidase activity"/>
    <property type="evidence" value="ECO:0007669"/>
    <property type="project" value="UniProtKB-EC"/>
</dbReference>
<sequence length="891" mass="97141">MTVLPPTTQSDARTRVLSLTSQFDSRLQSVPLTPVLLRWTAESEDPEAVQFGHQLQVRRDGGEWETSAPVVNADSIDVPDALAPLSPRERRSYRVRLATGSGWSAWSEELTVEGSITAGELTARVIDIKSAVEGPVPVLRREFTLTDAPARARLYISALGVYEVRVNGTRVTDGILNPGWTSYQERILLDTLDLTPHLRAGANAIEITVGDGWYRGRMGFADRREIYGDRIGAIAQLEGMAPDGTAWTIVTDDSWRGGFGAVRSASIYDGTHTDLTAATGDASLPGFDDSGWQPTRVVPADLTRFVPRAVVPVRAVEARPMTMTDRAGAVALDGGQNISGWVRLEVEGRRGDTVTVRHAEILEPDGALHTAALRTAKATDTYVLDRDGRHVLEPLFTFHGFRYAEVEGDARVVSATAVAISSDLRVRSEFTSSHAALDRFHENVRWSQRDNFVSLPTDCPQRDERLGWTGDAQAFAATANTLFDSESFWASWLRDLEADQTDEGGVAAIVPDIIRWGDMLMGGGPAEDMGRAGWADAATIVPLASYEAYGSATVLRAQLRSMRRWVEHLRRRAGSDILLPQEPFQFGDWLDPDAPGDQPWAAKTDGLFVANCFYVRSAALLARAEEILGEDGAEEHRALAARVAEATWSRWREDAFRTQTGAALTLEFEIAPVAERASLAEALAENVRAENGRISTGFLGTPLVLFALSRNGHLAEAYQMLLRRDAPSWLYQVDRGATTVWERWDAIKPDGTIHAGEMDSKEGDSMISFNHYAYGAMIDWVYRTVAGLDPIEPGYRAVRIAPRPATSLRHARARIDTPYGNLAIDWSLDDDGGFTADLIVPFGVRADLDLPVTSGSVVTADGAPAPVSLGHGHHRLSVSAPAVVPSDAPSS</sequence>
<dbReference type="GO" id="GO:0000272">
    <property type="term" value="P:polysaccharide catabolic process"/>
    <property type="evidence" value="ECO:0007669"/>
    <property type="project" value="UniProtKB-KW"/>
</dbReference>
<dbReference type="Gene3D" id="2.60.420.10">
    <property type="entry name" value="Maltose phosphorylase, domain 3"/>
    <property type="match status" value="1"/>
</dbReference>
<comment type="caution">
    <text evidence="7">The sequence shown here is derived from an EMBL/GenBank/DDBJ whole genome shotgun (WGS) entry which is preliminary data.</text>
</comment>
<dbReference type="EMBL" id="VYUY01000015">
    <property type="protein sequence ID" value="KAA9132272.1"/>
    <property type="molecule type" value="Genomic_DNA"/>
</dbReference>
<dbReference type="Gene3D" id="2.60.40.10">
    <property type="entry name" value="Immunoglobulins"/>
    <property type="match status" value="1"/>
</dbReference>
<protein>
    <recommendedName>
        <fullName evidence="2">alpha-L-rhamnosidase</fullName>
        <ecNumber evidence="2">3.2.1.40</ecNumber>
    </recommendedName>
</protein>
<proteinExistence type="predicted"/>
<dbReference type="InterPro" id="IPR036116">
    <property type="entry name" value="FN3_sf"/>
</dbReference>
<dbReference type="Pfam" id="PF05592">
    <property type="entry name" value="Bac_rhamnosid"/>
    <property type="match status" value="1"/>
</dbReference>
<evidence type="ECO:0000313" key="7">
    <source>
        <dbReference type="EMBL" id="KAA9132272.1"/>
    </source>
</evidence>
<dbReference type="Proteomes" id="UP000326838">
    <property type="component" value="Unassembled WGS sequence"/>
</dbReference>
<evidence type="ECO:0000259" key="6">
    <source>
        <dbReference type="PROSITE" id="PS50853"/>
    </source>
</evidence>
<evidence type="ECO:0000313" key="8">
    <source>
        <dbReference type="Proteomes" id="UP000326838"/>
    </source>
</evidence>
<keyword evidence="5" id="KW-0119">Carbohydrate metabolism</keyword>
<evidence type="ECO:0000256" key="3">
    <source>
        <dbReference type="ARBA" id="ARBA00022801"/>
    </source>
</evidence>
<feature type="domain" description="Fibronectin type-III" evidence="6">
    <location>
        <begin position="21"/>
        <end position="120"/>
    </location>
</feature>
<dbReference type="Pfam" id="PF17389">
    <property type="entry name" value="Bac_rhamnosid6H"/>
    <property type="match status" value="1"/>
</dbReference>
<dbReference type="InterPro" id="IPR012341">
    <property type="entry name" value="6hp_glycosidase-like_sf"/>
</dbReference>
<dbReference type="Pfam" id="PF25788">
    <property type="entry name" value="Ig_Rha78A_N"/>
    <property type="match status" value="1"/>
</dbReference>
<evidence type="ECO:0000256" key="5">
    <source>
        <dbReference type="ARBA" id="ARBA00023326"/>
    </source>
</evidence>
<dbReference type="SUPFAM" id="SSF48208">
    <property type="entry name" value="Six-hairpin glycosidases"/>
    <property type="match status" value="1"/>
</dbReference>
<dbReference type="InterPro" id="IPR035396">
    <property type="entry name" value="Bac_rhamnosid6H"/>
</dbReference>
<dbReference type="Gene3D" id="2.60.120.260">
    <property type="entry name" value="Galactose-binding domain-like"/>
    <property type="match status" value="2"/>
</dbReference>
<keyword evidence="4" id="KW-0326">Glycosidase</keyword>
<dbReference type="AlphaFoldDB" id="A0A5N0TBA2"/>
<dbReference type="InterPro" id="IPR008902">
    <property type="entry name" value="Rhamnosid_concanavalin"/>
</dbReference>
<evidence type="ECO:0000256" key="4">
    <source>
        <dbReference type="ARBA" id="ARBA00023295"/>
    </source>
</evidence>
<name>A0A5N0TBA2_9MICO</name>
<dbReference type="Pfam" id="PF17390">
    <property type="entry name" value="Bac_rhamnosid_C"/>
    <property type="match status" value="1"/>
</dbReference>